<protein>
    <submittedName>
        <fullName evidence="1">GNAT family N-acetyltransferase</fullName>
    </submittedName>
</protein>
<accession>A0AC61MY54</accession>
<evidence type="ECO:0000313" key="2">
    <source>
        <dbReference type="Proteomes" id="UP000595814"/>
    </source>
</evidence>
<dbReference type="EMBL" id="CP066744">
    <property type="protein sequence ID" value="QQK08969.1"/>
    <property type="molecule type" value="Genomic_DNA"/>
</dbReference>
<proteinExistence type="predicted"/>
<dbReference type="Proteomes" id="UP000595814">
    <property type="component" value="Chromosome"/>
</dbReference>
<reference evidence="1 2" key="1">
    <citation type="journal article" date="2022" name="Int. J. Syst. Evol. Microbiol.">
        <title>Miniphocaeibacter halophilus sp. nov., an ammonium-tolerant acetate-producing bacterium isolated from a biogas system.</title>
        <authorList>
            <person name="Schnurer A."/>
            <person name="Singh A."/>
            <person name="Bi S."/>
            <person name="Qiao W."/>
            <person name="Westerholm M."/>
        </authorList>
    </citation>
    <scope>NUCLEOTIDE SEQUENCE [LARGE SCALE GENOMIC DNA]</scope>
    <source>
        <strain evidence="1 2">AMB_01</strain>
    </source>
</reference>
<name>A0AC61MY54_9FIRM</name>
<evidence type="ECO:0000313" key="1">
    <source>
        <dbReference type="EMBL" id="QQK08969.1"/>
    </source>
</evidence>
<keyword evidence="2" id="KW-1185">Reference proteome</keyword>
<organism evidence="1 2">
    <name type="scientific">Miniphocaeibacter halophilus</name>
    <dbReference type="NCBI Taxonomy" id="2931922"/>
    <lineage>
        <taxon>Bacteria</taxon>
        <taxon>Bacillati</taxon>
        <taxon>Bacillota</taxon>
        <taxon>Tissierellia</taxon>
        <taxon>Tissierellales</taxon>
        <taxon>Peptoniphilaceae</taxon>
        <taxon>Miniphocaeibacter</taxon>
    </lineage>
</organism>
<gene>
    <name evidence="1" type="ORF">JFY71_05375</name>
</gene>
<sequence>MDIITRTITDSDREECIYVEKGAMPHNRYINDVWNMFLHESDGDLIGAFVDGKLQGMGKLTRLYKDYGWLETLRVHPDFQNLGIGQKIYDAYFEHIEKLNLKSVGMYTEMYNTISKHLAEKNGFEVKAEYTEILKPIRNINTNPEKFKLVSKENGEEFLSQYYDYMDDYIVINRTFYPVNSGLGEFLASKNWIYTDDKENVLIGGYRFQPEKAFHIPFIKGDIDKILDFANYLGCKAGSKNLSMLKPANSTLIDLYVNKGFSIDDNYMTLWIDL</sequence>